<sequence>MSHTFPSKNDRAWLQDVHESRSKRSSSLGKEAIDLLVKQDLPVTLKNVSEKSKEIDPEGRGIHPNTISTNKELNEYYKQHSKTYKKKLHSNNSIQKRSIKFVPVDYRRISAERSIENAERKYMKLSKKELVQRLLLAEKYIAENNGAWIAKQFEQFQ</sequence>
<dbReference type="OrthoDB" id="2734700at2"/>
<feature type="region of interest" description="Disordered" evidence="1">
    <location>
        <begin position="48"/>
        <end position="67"/>
    </location>
</feature>
<reference evidence="3 4" key="1">
    <citation type="submission" date="2015-12" db="EMBL/GenBank/DDBJ databases">
        <title>Genome sequence of Aneurinibacillus soli.</title>
        <authorList>
            <person name="Lee J.S."/>
            <person name="Lee K.C."/>
            <person name="Kim K.K."/>
            <person name="Lee B.W."/>
        </authorList>
    </citation>
    <scope>NUCLEOTIDE SEQUENCE [LARGE SCALE GENOMIC DNA]</scope>
    <source>
        <strain evidence="3 4">CB4</strain>
    </source>
</reference>
<proteinExistence type="predicted"/>
<gene>
    <name evidence="2" type="ORF">CB4_02708</name>
    <name evidence="3" type="ORF">CB4_03421</name>
</gene>
<protein>
    <submittedName>
        <fullName evidence="3">Uncharacterized protein</fullName>
    </submittedName>
</protein>
<dbReference type="Proteomes" id="UP000217696">
    <property type="component" value="Chromosome"/>
</dbReference>
<evidence type="ECO:0000313" key="3">
    <source>
        <dbReference type="EMBL" id="BAU29234.1"/>
    </source>
</evidence>
<evidence type="ECO:0000256" key="1">
    <source>
        <dbReference type="SAM" id="MobiDB-lite"/>
    </source>
</evidence>
<name>A0A0U5B3L2_9BACL</name>
<dbReference type="KEGG" id="asoc:CB4_02708"/>
<keyword evidence="4" id="KW-1185">Reference proteome</keyword>
<dbReference type="RefSeq" id="WP_096466283.1">
    <property type="nucleotide sequence ID" value="NZ_AP017312.1"/>
</dbReference>
<accession>A0A0U5B3L2</accession>
<feature type="compositionally biased region" description="Basic and acidic residues" evidence="1">
    <location>
        <begin position="48"/>
        <end position="61"/>
    </location>
</feature>
<organism evidence="3 4">
    <name type="scientific">Aneurinibacillus soli</name>
    <dbReference type="NCBI Taxonomy" id="1500254"/>
    <lineage>
        <taxon>Bacteria</taxon>
        <taxon>Bacillati</taxon>
        <taxon>Bacillota</taxon>
        <taxon>Bacilli</taxon>
        <taxon>Bacillales</taxon>
        <taxon>Paenibacillaceae</taxon>
        <taxon>Aneurinibacillus group</taxon>
        <taxon>Aneurinibacillus</taxon>
    </lineage>
</organism>
<dbReference type="EMBL" id="AP017312">
    <property type="protein sequence ID" value="BAU28534.1"/>
    <property type="molecule type" value="Genomic_DNA"/>
</dbReference>
<dbReference type="EMBL" id="AP017312">
    <property type="protein sequence ID" value="BAU29234.1"/>
    <property type="molecule type" value="Genomic_DNA"/>
</dbReference>
<dbReference type="AlphaFoldDB" id="A0A0U5B3L2"/>
<evidence type="ECO:0000313" key="2">
    <source>
        <dbReference type="EMBL" id="BAU28534.1"/>
    </source>
</evidence>
<dbReference type="KEGG" id="asoc:CB4_03421"/>
<evidence type="ECO:0000313" key="4">
    <source>
        <dbReference type="Proteomes" id="UP000217696"/>
    </source>
</evidence>